<name>A0A8X6GIU4_TRICU</name>
<feature type="compositionally biased region" description="Polar residues" evidence="1">
    <location>
        <begin position="126"/>
        <end position="136"/>
    </location>
</feature>
<accession>A0A8X6GIU4</accession>
<dbReference type="EMBL" id="BMAO01020501">
    <property type="protein sequence ID" value="GFQ67839.1"/>
    <property type="molecule type" value="Genomic_DNA"/>
</dbReference>
<organism evidence="2 3">
    <name type="scientific">Trichonephila clavata</name>
    <name type="common">Joro spider</name>
    <name type="synonym">Nephila clavata</name>
    <dbReference type="NCBI Taxonomy" id="2740835"/>
    <lineage>
        <taxon>Eukaryota</taxon>
        <taxon>Metazoa</taxon>
        <taxon>Ecdysozoa</taxon>
        <taxon>Arthropoda</taxon>
        <taxon>Chelicerata</taxon>
        <taxon>Arachnida</taxon>
        <taxon>Araneae</taxon>
        <taxon>Araneomorphae</taxon>
        <taxon>Entelegynae</taxon>
        <taxon>Araneoidea</taxon>
        <taxon>Nephilidae</taxon>
        <taxon>Trichonephila</taxon>
    </lineage>
</organism>
<evidence type="ECO:0000256" key="1">
    <source>
        <dbReference type="SAM" id="MobiDB-lite"/>
    </source>
</evidence>
<proteinExistence type="predicted"/>
<evidence type="ECO:0000313" key="2">
    <source>
        <dbReference type="EMBL" id="GFQ67839.1"/>
    </source>
</evidence>
<comment type="caution">
    <text evidence="2">The sequence shown here is derived from an EMBL/GenBank/DDBJ whole genome shotgun (WGS) entry which is preliminary data.</text>
</comment>
<sequence>MVSNHDLENVSITGTIPSVDMILEKPKKTASSKNNDYENSFDPSEFFYLMNSGADMTEKPSTSSAVKEFATSENVLPKKKAYFFKLNNHDLQYIPITESIPSTNIILHKSRQAVPSLKNSVHKNSSKQSDFYNLPNSDADMPEELSESNNITSIAVAKRYFLDKKNSNAAVAENENPSSDDIFIKDNYEDNINNDNDYLITDGEADTIGVELVEDILVSKAPALKHNI</sequence>
<protein>
    <submittedName>
        <fullName evidence="2">Uncharacterized protein</fullName>
    </submittedName>
</protein>
<feature type="region of interest" description="Disordered" evidence="1">
    <location>
        <begin position="117"/>
        <end position="144"/>
    </location>
</feature>
<dbReference type="Proteomes" id="UP000887116">
    <property type="component" value="Unassembled WGS sequence"/>
</dbReference>
<gene>
    <name evidence="2" type="ORF">TNCT_608671</name>
</gene>
<evidence type="ECO:0000313" key="3">
    <source>
        <dbReference type="Proteomes" id="UP000887116"/>
    </source>
</evidence>
<keyword evidence="3" id="KW-1185">Reference proteome</keyword>
<dbReference type="AlphaFoldDB" id="A0A8X6GIU4"/>
<reference evidence="2" key="1">
    <citation type="submission" date="2020-07" db="EMBL/GenBank/DDBJ databases">
        <title>Multicomponent nature underlies the extraordinary mechanical properties of spider dragline silk.</title>
        <authorList>
            <person name="Kono N."/>
            <person name="Nakamura H."/>
            <person name="Mori M."/>
            <person name="Yoshida Y."/>
            <person name="Ohtoshi R."/>
            <person name="Malay A.D."/>
            <person name="Moran D.A.P."/>
            <person name="Tomita M."/>
            <person name="Numata K."/>
            <person name="Arakawa K."/>
        </authorList>
    </citation>
    <scope>NUCLEOTIDE SEQUENCE</scope>
</reference>